<evidence type="ECO:0000256" key="2">
    <source>
        <dbReference type="ARBA" id="ARBA00004533"/>
    </source>
</evidence>
<dbReference type="SUPFAM" id="SSF52540">
    <property type="entry name" value="P-loop containing nucleoside triphosphate hydrolases"/>
    <property type="match status" value="2"/>
</dbReference>
<dbReference type="PANTHER" id="PTHR43790">
    <property type="entry name" value="CARBOHYDRATE TRANSPORT ATP-BINDING PROTEIN MG119-RELATED"/>
    <property type="match status" value="1"/>
</dbReference>
<accession>A0A239AT37</accession>
<reference evidence="13 14" key="1">
    <citation type="submission" date="2017-06" db="EMBL/GenBank/DDBJ databases">
        <authorList>
            <person name="Kim H.J."/>
            <person name="Triplett B.A."/>
        </authorList>
    </citation>
    <scope>NUCLEOTIDE SEQUENCE [LARGE SCALE GENOMIC DNA]</scope>
    <source>
        <strain evidence="13 14">SCA</strain>
    </source>
</reference>
<comment type="similarity">
    <text evidence="11">Belongs to the ABC transporter superfamily.</text>
</comment>
<evidence type="ECO:0000256" key="5">
    <source>
        <dbReference type="ARBA" id="ARBA00022597"/>
    </source>
</evidence>
<dbReference type="EMBL" id="FZOJ01000002">
    <property type="protein sequence ID" value="SNR98123.1"/>
    <property type="molecule type" value="Genomic_DNA"/>
</dbReference>
<keyword evidence="4 11" id="KW-1003">Cell membrane</keyword>
<dbReference type="PROSITE" id="PS00211">
    <property type="entry name" value="ABC_TRANSPORTER_1"/>
    <property type="match status" value="1"/>
</dbReference>
<name>A0A239AT37_9FIRM</name>
<feature type="domain" description="ABC transporter" evidence="12">
    <location>
        <begin position="254"/>
        <end position="498"/>
    </location>
</feature>
<keyword evidence="3 11" id="KW-0813">Transport</keyword>
<dbReference type="SMART" id="SM00382">
    <property type="entry name" value="AAA"/>
    <property type="match status" value="2"/>
</dbReference>
<dbReference type="Pfam" id="PF00005">
    <property type="entry name" value="ABC_tran"/>
    <property type="match status" value="2"/>
</dbReference>
<comment type="catalytic activity">
    <reaction evidence="11">
        <text>D-galactose(out) + ATP + H2O = D-galactose(in) + ADP + phosphate + H(+)</text>
        <dbReference type="Rhea" id="RHEA:60156"/>
        <dbReference type="ChEBI" id="CHEBI:4139"/>
        <dbReference type="ChEBI" id="CHEBI:15377"/>
        <dbReference type="ChEBI" id="CHEBI:15378"/>
        <dbReference type="ChEBI" id="CHEBI:30616"/>
        <dbReference type="ChEBI" id="CHEBI:43474"/>
        <dbReference type="ChEBI" id="CHEBI:456216"/>
        <dbReference type="EC" id="7.5.2.11"/>
    </reaction>
</comment>
<dbReference type="CDD" id="cd03215">
    <property type="entry name" value="ABC_Carb_Monos_II"/>
    <property type="match status" value="1"/>
</dbReference>
<comment type="function">
    <text evidence="11">Part of an ABC transporter complex involved in carbohydrate import. Could be involved in ribose, galactose and/or methyl galactoside import. Responsible for energy coupling to the transport system.</text>
</comment>
<keyword evidence="9 11" id="KW-1278">Translocase</keyword>
<keyword evidence="7 11" id="KW-0547">Nucleotide-binding</keyword>
<dbReference type="FunFam" id="3.40.50.300:FF:000126">
    <property type="entry name" value="Galactose/methyl galactoside import ATP-binding protein MglA"/>
    <property type="match status" value="1"/>
</dbReference>
<evidence type="ECO:0000256" key="1">
    <source>
        <dbReference type="ARBA" id="ARBA00004202"/>
    </source>
</evidence>
<evidence type="ECO:0000256" key="8">
    <source>
        <dbReference type="ARBA" id="ARBA00022840"/>
    </source>
</evidence>
<dbReference type="GO" id="GO:0016887">
    <property type="term" value="F:ATP hydrolysis activity"/>
    <property type="evidence" value="ECO:0007669"/>
    <property type="project" value="InterPro"/>
</dbReference>
<dbReference type="InterPro" id="IPR027417">
    <property type="entry name" value="P-loop_NTPase"/>
</dbReference>
<sequence length="501" mass="56043">MATEYILEMENITKRFPGVVALDNVQLKVRKGTVHALMGENGAGKSTLMKTIIGINQPDEGTIKFKGEKVEIPDTNAALSLGISMIHQELNPIPHMTVAENIFLGREPVIGKSGFVDKKQMVRDAEKLFDRLGIAINPRVKMKELSIANTQIVEIAKAISYNSDLIIMDEPTSAITEKEVANLFKIIRDLKKHEVSIIYITHKMDEVYKICDDITVFRDGQYIGSDTAENLGKEEMIKMMVGRELNQVFHKEEAEIGDVLLSVKNLTRKGEFENVSFELRRGEILGFAGLMGAGRTEVIECLFGVTKADTGEVYVQGKKVEIKSPEDAIKHKMALLTEDRKLTGCFLVLSVKDNMIMANIDKFTNGLFLNKKKIKNVCLEEKDKLKIKTPHINQLIRNLSGGNQQKVLISRWLLTDPEVLILDEPTRGIDVGAKAEIHKLMSKLAQQGKAVIMISSELPEVLGMSDRVVVMHEGKVTGEFERQDVSQEMIMKFATGTHKDH</sequence>
<dbReference type="CDD" id="cd03216">
    <property type="entry name" value="ABC_Carb_Monos_I"/>
    <property type="match status" value="1"/>
</dbReference>
<comment type="subcellular location">
    <subcellularLocation>
        <location evidence="2">Cell inner membrane</location>
    </subcellularLocation>
    <subcellularLocation>
        <location evidence="1 11">Cell membrane</location>
        <topology evidence="1 11">Peripheral membrane protein</topology>
    </subcellularLocation>
</comment>
<evidence type="ECO:0000256" key="3">
    <source>
        <dbReference type="ARBA" id="ARBA00022448"/>
    </source>
</evidence>
<feature type="domain" description="ABC transporter" evidence="12">
    <location>
        <begin position="7"/>
        <end position="244"/>
    </location>
</feature>
<protein>
    <recommendedName>
        <fullName evidence="11">Ribose/galactose/methyl galactoside import ATP-binding protein</fullName>
        <ecNumber evidence="11">7.5.2.11</ecNumber>
    </recommendedName>
</protein>
<proteinExistence type="inferred from homology"/>
<gene>
    <name evidence="13" type="ORF">SAMN05446037_1002210</name>
</gene>
<dbReference type="PANTHER" id="PTHR43790:SF7">
    <property type="entry name" value="GALACTOSE_METHYL GALACTOSIDE IMPORT ATP-BINDING PROTEIN MGLA"/>
    <property type="match status" value="1"/>
</dbReference>
<dbReference type="Proteomes" id="UP000198304">
    <property type="component" value="Unassembled WGS sequence"/>
</dbReference>
<dbReference type="FunFam" id="3.40.50.300:FF:000127">
    <property type="entry name" value="Ribose import ATP-binding protein RbsA"/>
    <property type="match status" value="1"/>
</dbReference>
<evidence type="ECO:0000256" key="6">
    <source>
        <dbReference type="ARBA" id="ARBA00022737"/>
    </source>
</evidence>
<dbReference type="InterPro" id="IPR003439">
    <property type="entry name" value="ABC_transporter-like_ATP-bd"/>
</dbReference>
<dbReference type="GO" id="GO:0015749">
    <property type="term" value="P:monosaccharide transmembrane transport"/>
    <property type="evidence" value="ECO:0007669"/>
    <property type="project" value="UniProtKB-ARBA"/>
</dbReference>
<evidence type="ECO:0000256" key="4">
    <source>
        <dbReference type="ARBA" id="ARBA00022475"/>
    </source>
</evidence>
<evidence type="ECO:0000313" key="13">
    <source>
        <dbReference type="EMBL" id="SNR98123.1"/>
    </source>
</evidence>
<dbReference type="PROSITE" id="PS50893">
    <property type="entry name" value="ABC_TRANSPORTER_2"/>
    <property type="match status" value="2"/>
</dbReference>
<evidence type="ECO:0000256" key="10">
    <source>
        <dbReference type="ARBA" id="ARBA00023136"/>
    </source>
</evidence>
<keyword evidence="10 11" id="KW-0472">Membrane</keyword>
<dbReference type="Gene3D" id="3.40.50.300">
    <property type="entry name" value="P-loop containing nucleotide triphosphate hydrolases"/>
    <property type="match status" value="2"/>
</dbReference>
<evidence type="ECO:0000256" key="9">
    <source>
        <dbReference type="ARBA" id="ARBA00022967"/>
    </source>
</evidence>
<keyword evidence="5 11" id="KW-0762">Sugar transport</keyword>
<dbReference type="GO" id="GO:0005886">
    <property type="term" value="C:plasma membrane"/>
    <property type="evidence" value="ECO:0007669"/>
    <property type="project" value="UniProtKB-SubCell"/>
</dbReference>
<dbReference type="RefSeq" id="WP_089281395.1">
    <property type="nucleotide sequence ID" value="NZ_FZOJ01000002.1"/>
</dbReference>
<dbReference type="GO" id="GO:0043211">
    <property type="term" value="F:ABC-type carbohydrate transporter activity"/>
    <property type="evidence" value="ECO:0007669"/>
    <property type="project" value="UniProtKB-UniRule"/>
</dbReference>
<dbReference type="OrthoDB" id="9771863at2"/>
<evidence type="ECO:0000256" key="11">
    <source>
        <dbReference type="RuleBase" id="RU367029"/>
    </source>
</evidence>
<dbReference type="EC" id="7.5.2.11" evidence="11"/>
<evidence type="ECO:0000313" key="14">
    <source>
        <dbReference type="Proteomes" id="UP000198304"/>
    </source>
</evidence>
<keyword evidence="6" id="KW-0677">Repeat</keyword>
<dbReference type="GO" id="GO:0005524">
    <property type="term" value="F:ATP binding"/>
    <property type="evidence" value="ECO:0007669"/>
    <property type="project" value="UniProtKB-UniRule"/>
</dbReference>
<keyword evidence="8 11" id="KW-0067">ATP-binding</keyword>
<dbReference type="AlphaFoldDB" id="A0A239AT37"/>
<dbReference type="InterPro" id="IPR017871">
    <property type="entry name" value="ABC_transporter-like_CS"/>
</dbReference>
<evidence type="ECO:0000259" key="12">
    <source>
        <dbReference type="PROSITE" id="PS50893"/>
    </source>
</evidence>
<organism evidence="13 14">
    <name type="scientific">Anaerovirgula multivorans</name>
    <dbReference type="NCBI Taxonomy" id="312168"/>
    <lineage>
        <taxon>Bacteria</taxon>
        <taxon>Bacillati</taxon>
        <taxon>Bacillota</taxon>
        <taxon>Clostridia</taxon>
        <taxon>Peptostreptococcales</taxon>
        <taxon>Natronincolaceae</taxon>
        <taxon>Anaerovirgula</taxon>
    </lineage>
</organism>
<keyword evidence="14" id="KW-1185">Reference proteome</keyword>
<dbReference type="InterPro" id="IPR050107">
    <property type="entry name" value="ABC_carbohydrate_import_ATPase"/>
</dbReference>
<evidence type="ECO:0000256" key="7">
    <source>
        <dbReference type="ARBA" id="ARBA00022741"/>
    </source>
</evidence>
<dbReference type="InterPro" id="IPR003593">
    <property type="entry name" value="AAA+_ATPase"/>
</dbReference>